<keyword evidence="1" id="KW-0479">Metal-binding</keyword>
<dbReference type="PANTHER" id="PTHR12103:SF38">
    <property type="entry name" value="5'-NUCLEOTIDASE DOMAIN-CONTAINING PROTEIN 1"/>
    <property type="match status" value="1"/>
</dbReference>
<evidence type="ECO:0000313" key="4">
    <source>
        <dbReference type="EnsemblMetazoa" id="XP_030849964"/>
    </source>
</evidence>
<dbReference type="PANTHER" id="PTHR12103">
    <property type="entry name" value="5'-NUCLEOTIDASE DOMAIN-CONTAINING"/>
    <property type="match status" value="1"/>
</dbReference>
<organism evidence="4 5">
    <name type="scientific">Strongylocentrotus purpuratus</name>
    <name type="common">Purple sea urchin</name>
    <dbReference type="NCBI Taxonomy" id="7668"/>
    <lineage>
        <taxon>Eukaryota</taxon>
        <taxon>Metazoa</taxon>
        <taxon>Echinodermata</taxon>
        <taxon>Eleutherozoa</taxon>
        <taxon>Echinozoa</taxon>
        <taxon>Echinoidea</taxon>
        <taxon>Euechinoidea</taxon>
        <taxon>Echinacea</taxon>
        <taxon>Camarodonta</taxon>
        <taxon>Echinidea</taxon>
        <taxon>Strongylocentrotidae</taxon>
        <taxon>Strongylocentrotus</taxon>
    </lineage>
</organism>
<evidence type="ECO:0000256" key="2">
    <source>
        <dbReference type="ARBA" id="ARBA00022801"/>
    </source>
</evidence>
<dbReference type="InterPro" id="IPR036412">
    <property type="entry name" value="HAD-like_sf"/>
</dbReference>
<dbReference type="GeneID" id="115927850"/>
<dbReference type="Proteomes" id="UP000007110">
    <property type="component" value="Unassembled WGS sequence"/>
</dbReference>
<keyword evidence="5" id="KW-1185">Reference proteome</keyword>
<sequence length="157" mass="17845">MRFAALALSLHCSRYLRLLPPVYNCVKMSSISRPAKLSFLDFDAVGVDLDHTLCKYKLDNTFSLIYNSLAEVVVSRKGYSKELLEPFHKDRDFCTKGLVFDAKKGNFLKLSREGDILRASHGTTPLSQDEVCRIYGSQARWEHFDFLKDTLKQTGGT</sequence>
<keyword evidence="3" id="KW-0460">Magnesium</keyword>
<dbReference type="Pfam" id="PF05761">
    <property type="entry name" value="5_nucleotid"/>
    <property type="match status" value="1"/>
</dbReference>
<reference evidence="4" key="2">
    <citation type="submission" date="2021-01" db="UniProtKB">
        <authorList>
            <consortium name="EnsemblMetazoa"/>
        </authorList>
    </citation>
    <scope>IDENTIFICATION</scope>
</reference>
<dbReference type="GO" id="GO:0016787">
    <property type="term" value="F:hydrolase activity"/>
    <property type="evidence" value="ECO:0007669"/>
    <property type="project" value="UniProtKB-KW"/>
</dbReference>
<evidence type="ECO:0000313" key="5">
    <source>
        <dbReference type="Proteomes" id="UP000007110"/>
    </source>
</evidence>
<keyword evidence="2" id="KW-0378">Hydrolase</keyword>
<dbReference type="GO" id="GO:0046872">
    <property type="term" value="F:metal ion binding"/>
    <property type="evidence" value="ECO:0007669"/>
    <property type="project" value="UniProtKB-KW"/>
</dbReference>
<dbReference type="OrthoDB" id="6503940at2759"/>
<dbReference type="RefSeq" id="XP_030851357.1">
    <property type="nucleotide sequence ID" value="XM_030995497.1"/>
</dbReference>
<dbReference type="InterPro" id="IPR008380">
    <property type="entry name" value="HAD-SF_hydro_IG_5-nucl"/>
</dbReference>
<dbReference type="GeneID" id="115928336"/>
<proteinExistence type="predicted"/>
<dbReference type="SUPFAM" id="SSF56784">
    <property type="entry name" value="HAD-like"/>
    <property type="match status" value="1"/>
</dbReference>
<evidence type="ECO:0008006" key="6">
    <source>
        <dbReference type="Google" id="ProtNLM"/>
    </source>
</evidence>
<name>A0A7M7PEM4_STRPU</name>
<dbReference type="EnsemblMetazoa" id="XM_030995497">
    <property type="protein sequence ID" value="XP_030851357"/>
    <property type="gene ID" value="LOC115928336"/>
</dbReference>
<reference evidence="5" key="1">
    <citation type="submission" date="2015-02" db="EMBL/GenBank/DDBJ databases">
        <title>Genome sequencing for Strongylocentrotus purpuratus.</title>
        <authorList>
            <person name="Murali S."/>
            <person name="Liu Y."/>
            <person name="Vee V."/>
            <person name="English A."/>
            <person name="Wang M."/>
            <person name="Skinner E."/>
            <person name="Han Y."/>
            <person name="Muzny D.M."/>
            <person name="Worley K.C."/>
            <person name="Gibbs R.A."/>
        </authorList>
    </citation>
    <scope>NUCLEOTIDE SEQUENCE</scope>
</reference>
<dbReference type="KEGG" id="spu:115928336"/>
<dbReference type="KEGG" id="spu:115927850"/>
<dbReference type="RefSeq" id="XP_030849964.1">
    <property type="nucleotide sequence ID" value="XM_030994104.1"/>
</dbReference>
<dbReference type="AlphaFoldDB" id="A0A7M7PEM4"/>
<dbReference type="EnsemblMetazoa" id="XM_030994104">
    <property type="protein sequence ID" value="XP_030849964"/>
    <property type="gene ID" value="LOC115927850"/>
</dbReference>
<protein>
    <recommendedName>
        <fullName evidence="6">5'-nucleotidase domain-containing protein 1</fullName>
    </recommendedName>
</protein>
<dbReference type="InParanoid" id="A0A7M7PEM4"/>
<accession>A0A7M7PEM4</accession>
<evidence type="ECO:0000256" key="3">
    <source>
        <dbReference type="ARBA" id="ARBA00022842"/>
    </source>
</evidence>
<evidence type="ECO:0000256" key="1">
    <source>
        <dbReference type="ARBA" id="ARBA00022723"/>
    </source>
</evidence>
<dbReference type="OMA" id="CDKVTFF"/>